<reference evidence="2 3" key="1">
    <citation type="journal article" date="2024" name="Microbiol. Resour. Announc.">
        <title>Genome annotations for the ascomycete fungi Trichoderma harzianum, Trichoderma aggressivum, and Purpureocillium lilacinum.</title>
        <authorList>
            <person name="Beijen E.P.W."/>
            <person name="Ohm R.A."/>
        </authorList>
    </citation>
    <scope>NUCLEOTIDE SEQUENCE [LARGE SCALE GENOMIC DNA]</scope>
    <source>
        <strain evidence="2 3">CBS 150709</strain>
    </source>
</reference>
<evidence type="ECO:0000256" key="1">
    <source>
        <dbReference type="SAM" id="MobiDB-lite"/>
    </source>
</evidence>
<gene>
    <name evidence="2" type="ORF">Purlil1_1784</name>
</gene>
<feature type="region of interest" description="Disordered" evidence="1">
    <location>
        <begin position="361"/>
        <end position="395"/>
    </location>
</feature>
<feature type="region of interest" description="Disordered" evidence="1">
    <location>
        <begin position="289"/>
        <end position="325"/>
    </location>
</feature>
<evidence type="ECO:0000313" key="2">
    <source>
        <dbReference type="EMBL" id="KAK4094293.1"/>
    </source>
</evidence>
<keyword evidence="3" id="KW-1185">Reference proteome</keyword>
<accession>A0ABR0CEX4</accession>
<dbReference type="EMBL" id="JAWRVI010000004">
    <property type="protein sequence ID" value="KAK4094293.1"/>
    <property type="molecule type" value="Genomic_DNA"/>
</dbReference>
<feature type="region of interest" description="Disordered" evidence="1">
    <location>
        <begin position="126"/>
        <end position="146"/>
    </location>
</feature>
<comment type="caution">
    <text evidence="2">The sequence shown here is derived from an EMBL/GenBank/DDBJ whole genome shotgun (WGS) entry which is preliminary data.</text>
</comment>
<dbReference type="Proteomes" id="UP001287286">
    <property type="component" value="Unassembled WGS sequence"/>
</dbReference>
<proteinExistence type="predicted"/>
<organism evidence="2 3">
    <name type="scientific">Purpureocillium lilacinum</name>
    <name type="common">Paecilomyces lilacinus</name>
    <dbReference type="NCBI Taxonomy" id="33203"/>
    <lineage>
        <taxon>Eukaryota</taxon>
        <taxon>Fungi</taxon>
        <taxon>Dikarya</taxon>
        <taxon>Ascomycota</taxon>
        <taxon>Pezizomycotina</taxon>
        <taxon>Sordariomycetes</taxon>
        <taxon>Hypocreomycetidae</taxon>
        <taxon>Hypocreales</taxon>
        <taxon>Ophiocordycipitaceae</taxon>
        <taxon>Purpureocillium</taxon>
    </lineage>
</organism>
<sequence>MLGSRYVGAVLAVYFFSDMLPCPREQRRAFARSLERRSACPAASGVDKIGRAQSFHLPAVRASHPISSWWSSCPLPSTRHLWLDAQICSGLQGSWSSVDGGMVVPELPPATARRRTLARNLWSPEPSLQHSLAAPRGQGGGADSHPRIRPALQLWRVLARSGAVPEVLTTKRGLFCGLDRALACGRQAAPAGSGSGNGSNSGSTETRTTSVVRPCTNNGVVVSATTGRRRMRHKRQCARVGGRGETHEASPWDSPGRGIPHTKPSHAVPRRRAIGYVLCLLCRTGRGRGATSGADLVRRRDSRVKRRRAGGASTEPQPRCVCTSNDVDPRPASGATCSWQQYPTRHVHVLLRISAVNASSGSMRDESPAFETLRRRSQTRGGRWLGKGGETLGAGETLELTPSKKCQVVDSSWWTPSEAPEASVLVLPKAPSSPQRCLRQSQRLPSHLALSDSMAASILSASRSRSAGAVACTHARCPSSSAAAGLSAQPLRQSATRLTAKCSATSLSPLPMRHNHGAKL</sequence>
<evidence type="ECO:0000313" key="3">
    <source>
        <dbReference type="Proteomes" id="UP001287286"/>
    </source>
</evidence>
<feature type="compositionally biased region" description="Basic residues" evidence="1">
    <location>
        <begin position="300"/>
        <end position="309"/>
    </location>
</feature>
<feature type="region of interest" description="Disordered" evidence="1">
    <location>
        <begin position="187"/>
        <end position="210"/>
    </location>
</feature>
<feature type="region of interest" description="Disordered" evidence="1">
    <location>
        <begin position="225"/>
        <end position="267"/>
    </location>
</feature>
<feature type="compositionally biased region" description="Basic residues" evidence="1">
    <location>
        <begin position="227"/>
        <end position="237"/>
    </location>
</feature>
<feature type="compositionally biased region" description="Gly residues" evidence="1">
    <location>
        <begin position="383"/>
        <end position="392"/>
    </location>
</feature>
<name>A0ABR0CEX4_PURLI</name>
<protein>
    <submittedName>
        <fullName evidence="2">Uncharacterized protein</fullName>
    </submittedName>
</protein>